<dbReference type="Pfam" id="PF14541">
    <property type="entry name" value="TAXi_C"/>
    <property type="match status" value="1"/>
</dbReference>
<dbReference type="InterPro" id="IPR051708">
    <property type="entry name" value="Plant_Aspart_Prot_A1"/>
</dbReference>
<dbReference type="InterPro" id="IPR032861">
    <property type="entry name" value="TAXi_N"/>
</dbReference>
<sequence>MHRNSISPQDNHNDASAYKTTSIPNAYLDTDPIANVVSGFRNNIFYVNFSIGNPPIPQLAVMDTGSNLLWVKCSPCIPCYYAGSAQVFEPSKSSTFHTMPCEKYGCSSSECNSDKQCPYNISYISGAVSHGIFASEQLTFETPDGGSFIVPNARFGCSRLVEGDQGDGQFSGIFALGPRSIVNRRLGSKFSYCIGSIRDPYYPYNNLRIGSEAIMEGYSTPLLTDGRFYYVTLEGISIGETKIEIPRSTSQATTWDKEGVVFDSGSQYTWLGGDRHLPLRTEVKRIIGTLLERYDDKEPWHLCYYGQVERDLQGFPVVTFHFADGADLDLDTGSLFFEHWPGTFCLAVGPTHAFGEDERNLSIIGVMAQQNYNVGYDLTTSKLYLQRIDCELLED</sequence>
<dbReference type="InterPro" id="IPR032799">
    <property type="entry name" value="TAXi_C"/>
</dbReference>
<evidence type="ECO:0000256" key="1">
    <source>
        <dbReference type="ARBA" id="ARBA00007447"/>
    </source>
</evidence>
<dbReference type="Gene3D" id="2.40.70.10">
    <property type="entry name" value="Acid Proteases"/>
    <property type="match status" value="2"/>
</dbReference>
<evidence type="ECO:0000313" key="8">
    <source>
        <dbReference type="Proteomes" id="UP001141552"/>
    </source>
</evidence>
<evidence type="ECO:0000259" key="6">
    <source>
        <dbReference type="PROSITE" id="PS51767"/>
    </source>
</evidence>
<dbReference type="PANTHER" id="PTHR47967">
    <property type="entry name" value="OS07G0603500 PROTEIN-RELATED"/>
    <property type="match status" value="1"/>
</dbReference>
<feature type="domain" description="Peptidase A1" evidence="6">
    <location>
        <begin position="45"/>
        <end position="386"/>
    </location>
</feature>
<dbReference type="InterPro" id="IPR033121">
    <property type="entry name" value="PEPTIDASE_A1"/>
</dbReference>
<dbReference type="PROSITE" id="PS51767">
    <property type="entry name" value="PEPTIDASE_A1"/>
    <property type="match status" value="1"/>
</dbReference>
<dbReference type="FunFam" id="2.40.70.10:FF:000033">
    <property type="entry name" value="Aspartyl protease family protein"/>
    <property type="match status" value="1"/>
</dbReference>
<evidence type="ECO:0000313" key="7">
    <source>
        <dbReference type="EMBL" id="KAJ4832608.1"/>
    </source>
</evidence>
<proteinExistence type="inferred from homology"/>
<dbReference type="Proteomes" id="UP001141552">
    <property type="component" value="Unassembled WGS sequence"/>
</dbReference>
<evidence type="ECO:0000256" key="3">
    <source>
        <dbReference type="ARBA" id="ARBA00022750"/>
    </source>
</evidence>
<keyword evidence="4" id="KW-0378">Hydrolase</keyword>
<dbReference type="GO" id="GO:0004190">
    <property type="term" value="F:aspartic-type endopeptidase activity"/>
    <property type="evidence" value="ECO:0007669"/>
    <property type="project" value="UniProtKB-KW"/>
</dbReference>
<dbReference type="EMBL" id="JAKUCV010005115">
    <property type="protein sequence ID" value="KAJ4832608.1"/>
    <property type="molecule type" value="Genomic_DNA"/>
</dbReference>
<evidence type="ECO:0000256" key="5">
    <source>
        <dbReference type="ARBA" id="ARBA00023180"/>
    </source>
</evidence>
<comment type="caution">
    <text evidence="7">The sequence shown here is derived from an EMBL/GenBank/DDBJ whole genome shotgun (WGS) entry which is preliminary data.</text>
</comment>
<protein>
    <recommendedName>
        <fullName evidence="6">Peptidase A1 domain-containing protein</fullName>
    </recommendedName>
</protein>
<organism evidence="7 8">
    <name type="scientific">Turnera subulata</name>
    <dbReference type="NCBI Taxonomy" id="218843"/>
    <lineage>
        <taxon>Eukaryota</taxon>
        <taxon>Viridiplantae</taxon>
        <taxon>Streptophyta</taxon>
        <taxon>Embryophyta</taxon>
        <taxon>Tracheophyta</taxon>
        <taxon>Spermatophyta</taxon>
        <taxon>Magnoliopsida</taxon>
        <taxon>eudicotyledons</taxon>
        <taxon>Gunneridae</taxon>
        <taxon>Pentapetalae</taxon>
        <taxon>rosids</taxon>
        <taxon>fabids</taxon>
        <taxon>Malpighiales</taxon>
        <taxon>Passifloraceae</taxon>
        <taxon>Turnera</taxon>
    </lineage>
</organism>
<reference evidence="7" key="2">
    <citation type="journal article" date="2023" name="Plants (Basel)">
        <title>Annotation of the Turnera subulata (Passifloraceae) Draft Genome Reveals the S-Locus Evolved after the Divergence of Turneroideae from Passifloroideae in a Stepwise Manner.</title>
        <authorList>
            <person name="Henning P.M."/>
            <person name="Roalson E.H."/>
            <person name="Mir W."/>
            <person name="McCubbin A.G."/>
            <person name="Shore J.S."/>
        </authorList>
    </citation>
    <scope>NUCLEOTIDE SEQUENCE</scope>
    <source>
        <strain evidence="7">F60SS</strain>
    </source>
</reference>
<keyword evidence="2" id="KW-0645">Protease</keyword>
<keyword evidence="5" id="KW-0325">Glycoprotein</keyword>
<reference evidence="7" key="1">
    <citation type="submission" date="2022-02" db="EMBL/GenBank/DDBJ databases">
        <authorList>
            <person name="Henning P.M."/>
            <person name="McCubbin A.G."/>
            <person name="Shore J.S."/>
        </authorList>
    </citation>
    <scope>NUCLEOTIDE SEQUENCE</scope>
    <source>
        <strain evidence="7">F60SS</strain>
        <tissue evidence="7">Leaves</tissue>
    </source>
</reference>
<dbReference type="AlphaFoldDB" id="A0A9Q0FJG3"/>
<dbReference type="InterPro" id="IPR021109">
    <property type="entry name" value="Peptidase_aspartic_dom_sf"/>
</dbReference>
<dbReference type="PANTHER" id="PTHR47967:SF14">
    <property type="entry name" value="EUKARYOTIC ASPARTYL PROTEASE FAMILY PROTEIN"/>
    <property type="match status" value="1"/>
</dbReference>
<evidence type="ECO:0000256" key="4">
    <source>
        <dbReference type="ARBA" id="ARBA00022801"/>
    </source>
</evidence>
<gene>
    <name evidence="7" type="ORF">Tsubulata_027157</name>
</gene>
<keyword evidence="8" id="KW-1185">Reference proteome</keyword>
<keyword evidence="3" id="KW-0064">Aspartyl protease</keyword>
<evidence type="ECO:0000256" key="2">
    <source>
        <dbReference type="ARBA" id="ARBA00022670"/>
    </source>
</evidence>
<accession>A0A9Q0FJG3</accession>
<dbReference type="GO" id="GO:0006508">
    <property type="term" value="P:proteolysis"/>
    <property type="evidence" value="ECO:0007669"/>
    <property type="project" value="UniProtKB-KW"/>
</dbReference>
<dbReference type="CDD" id="cd05476">
    <property type="entry name" value="pepsin_A_like_plant"/>
    <property type="match status" value="1"/>
</dbReference>
<dbReference type="OrthoDB" id="2747330at2759"/>
<dbReference type="SUPFAM" id="SSF50630">
    <property type="entry name" value="Acid proteases"/>
    <property type="match status" value="1"/>
</dbReference>
<name>A0A9Q0FJG3_9ROSI</name>
<dbReference type="Pfam" id="PF14543">
    <property type="entry name" value="TAXi_N"/>
    <property type="match status" value="1"/>
</dbReference>
<dbReference type="GO" id="GO:0005576">
    <property type="term" value="C:extracellular region"/>
    <property type="evidence" value="ECO:0007669"/>
    <property type="project" value="TreeGrafter"/>
</dbReference>
<comment type="similarity">
    <text evidence="1">Belongs to the peptidase A1 family.</text>
</comment>
<dbReference type="InterPro" id="IPR034161">
    <property type="entry name" value="Pepsin-like_plant"/>
</dbReference>